<name>A0A0U1P371_9BACI</name>
<reference evidence="2" key="1">
    <citation type="submission" date="2015-05" db="EMBL/GenBank/DDBJ databases">
        <authorList>
            <person name="Urmite Genomes"/>
        </authorList>
    </citation>
    <scope>NUCLEOTIDE SEQUENCE [LARGE SCALE GENOMIC DNA]</scope>
    <source>
        <strain evidence="2">LF1</strain>
    </source>
</reference>
<sequence length="86" mass="9834">MPKRNGEQIKRSDDIVSAIFYPKDDFVVTSAQVIKGIQKLGSSDTKIAIAYNFSEEAQTVLKENGFNIIQYSSFPWTDEQWKNRNS</sequence>
<accession>A0A0U1P371</accession>
<dbReference type="EMBL" id="CVRB01000005">
    <property type="protein sequence ID" value="CRK84729.1"/>
    <property type="molecule type" value="Genomic_DNA"/>
</dbReference>
<keyword evidence="2" id="KW-1185">Reference proteome</keyword>
<protein>
    <submittedName>
        <fullName evidence="1">Uncharacterized protein</fullName>
    </submittedName>
</protein>
<dbReference type="RefSeq" id="WP_090638956.1">
    <property type="nucleotide sequence ID" value="NZ_CVRB01000005.1"/>
</dbReference>
<evidence type="ECO:0000313" key="2">
    <source>
        <dbReference type="Proteomes" id="UP000199087"/>
    </source>
</evidence>
<evidence type="ECO:0000313" key="1">
    <source>
        <dbReference type="EMBL" id="CRK84729.1"/>
    </source>
</evidence>
<dbReference type="Proteomes" id="UP000199087">
    <property type="component" value="Unassembled WGS sequence"/>
</dbReference>
<proteinExistence type="predicted"/>
<gene>
    <name evidence="1" type="ORF">BN000_04776</name>
</gene>
<dbReference type="STRING" id="1499688.BN000_04776"/>
<organism evidence="1 2">
    <name type="scientific">Neobacillus massiliamazoniensis</name>
    <dbReference type="NCBI Taxonomy" id="1499688"/>
    <lineage>
        <taxon>Bacteria</taxon>
        <taxon>Bacillati</taxon>
        <taxon>Bacillota</taxon>
        <taxon>Bacilli</taxon>
        <taxon>Bacillales</taxon>
        <taxon>Bacillaceae</taxon>
        <taxon>Neobacillus</taxon>
    </lineage>
</organism>
<dbReference type="AlphaFoldDB" id="A0A0U1P371"/>